<feature type="transmembrane region" description="Helical" evidence="8">
    <location>
        <begin position="303"/>
        <end position="325"/>
    </location>
</feature>
<dbReference type="GO" id="GO:0042773">
    <property type="term" value="P:ATP synthesis coupled electron transport"/>
    <property type="evidence" value="ECO:0007669"/>
    <property type="project" value="InterPro"/>
</dbReference>
<feature type="domain" description="NADH:quinone oxidoreductase/Mrp antiporter transmembrane" evidence="10">
    <location>
        <begin position="132"/>
        <end position="417"/>
    </location>
</feature>
<keyword evidence="12" id="KW-1185">Reference proteome</keyword>
<evidence type="ECO:0000313" key="12">
    <source>
        <dbReference type="Proteomes" id="UP000186228"/>
    </source>
</evidence>
<evidence type="ECO:0000256" key="5">
    <source>
        <dbReference type="ARBA" id="ARBA00023002"/>
    </source>
</evidence>
<evidence type="ECO:0000256" key="1">
    <source>
        <dbReference type="ARBA" id="ARBA00004651"/>
    </source>
</evidence>
<dbReference type="PANTHER" id="PTHR42682:SF3">
    <property type="entry name" value="FORMATE HYDROGENLYASE SUBUNIT 3-RELATED"/>
    <property type="match status" value="1"/>
</dbReference>
<comment type="subcellular location">
    <subcellularLocation>
        <location evidence="1">Cell membrane</location>
        <topology evidence="1">Multi-pass membrane protein</topology>
    </subcellularLocation>
    <subcellularLocation>
        <location evidence="7">Membrane</location>
        <topology evidence="7">Multi-pass membrane protein</topology>
    </subcellularLocation>
</comment>
<feature type="transmembrane region" description="Helical" evidence="8">
    <location>
        <begin position="532"/>
        <end position="552"/>
    </location>
</feature>
<evidence type="ECO:0000256" key="9">
    <source>
        <dbReference type="SAM" id="SignalP"/>
    </source>
</evidence>
<feature type="transmembrane region" description="Helical" evidence="8">
    <location>
        <begin position="654"/>
        <end position="672"/>
    </location>
</feature>
<dbReference type="RefSeq" id="WP_075856997.1">
    <property type="nucleotide sequence ID" value="NZ_FMAC01000020.1"/>
</dbReference>
<dbReference type="InterPro" id="IPR003918">
    <property type="entry name" value="NADH_UbQ_OxRdtase"/>
</dbReference>
<feature type="signal peptide" evidence="9">
    <location>
        <begin position="1"/>
        <end position="18"/>
    </location>
</feature>
<keyword evidence="4 8" id="KW-1133">Transmembrane helix</keyword>
<sequence>MISLAAILLCSVSLFATAALAVCIARSKQATKLTYGLSFCLSAIAFAAAIGALVTMASPDAISTLVLPIGLPWLGSHFRLDALSAFFLTVVNFGGMLSSLYALGYGRHEHAPHRVLPFFPAFVAGMNLVILADDAFTFLMSWEFMSLASWALVMAHHRDTGNRKAGYLYIVMASFGTLTLLLAFGLLAGPDGNYSFTTMRAADHAPLTSGLVLVLLLIGTGSKAGLVPLHVWLPRAHPAAPSHVSALMSGVMTKVAVYGFIRVVFDLLGAPAWWFGIIVLAIGGITAVLGILHALMESDLKRLLAYSTIENIGVIFVSLGLALAFKANGMGLAAALALTAALFHVLNHSFFKSLLFFGAGAMLTATGERDIEKLGGLIHRMPVTAVFFLAGCIAISALPPFNSFVSEWLTFQAVLQSPALPQWGSKLLVPAVGGLLALAAALGAACFVKVFGVTFLGRPRSVLVERATEVDRFSLAAMSVLAFLCLAAGILPGVVIDTLAPLTLSLIGERMPVQTDIPWLSIVPIAEARSSYNGLLVFLFILFSASFTAYLVHRFGSRCIRRAPAWDCGFPLSSPATQYTASSFAQPIRRVFGTLIFRARDRVNMPPPGDLRPARFALEMHDHIWEGLYLPIVGAVGFAAEKLNYLQFLTIRRYLSLVFLTLVLLLLVLALWT</sequence>
<reference evidence="12" key="1">
    <citation type="submission" date="2016-08" db="EMBL/GenBank/DDBJ databases">
        <authorList>
            <person name="Varghese N."/>
            <person name="Submissions Spin"/>
        </authorList>
    </citation>
    <scope>NUCLEOTIDE SEQUENCE [LARGE SCALE GENOMIC DNA]</scope>
    <source>
        <strain evidence="12">CCBAU 57015</strain>
    </source>
</reference>
<evidence type="ECO:0000256" key="3">
    <source>
        <dbReference type="ARBA" id="ARBA00022692"/>
    </source>
</evidence>
<dbReference type="GO" id="GO:0016491">
    <property type="term" value="F:oxidoreductase activity"/>
    <property type="evidence" value="ECO:0007669"/>
    <property type="project" value="UniProtKB-KW"/>
</dbReference>
<dbReference type="GO" id="GO:0005886">
    <property type="term" value="C:plasma membrane"/>
    <property type="evidence" value="ECO:0007669"/>
    <property type="project" value="UniProtKB-SubCell"/>
</dbReference>
<feature type="transmembrane region" description="Helical" evidence="8">
    <location>
        <begin position="244"/>
        <end position="261"/>
    </location>
</feature>
<keyword evidence="3 7" id="KW-0812">Transmembrane</keyword>
<feature type="transmembrane region" description="Helical" evidence="8">
    <location>
        <begin position="427"/>
        <end position="452"/>
    </location>
</feature>
<feature type="transmembrane region" description="Helical" evidence="8">
    <location>
        <begin position="345"/>
        <end position="365"/>
    </location>
</feature>
<dbReference type="GO" id="GO:0008137">
    <property type="term" value="F:NADH dehydrogenase (ubiquinone) activity"/>
    <property type="evidence" value="ECO:0007669"/>
    <property type="project" value="InterPro"/>
</dbReference>
<organism evidence="11 12">
    <name type="scientific">Rhizobium hainanense</name>
    <dbReference type="NCBI Taxonomy" id="52131"/>
    <lineage>
        <taxon>Bacteria</taxon>
        <taxon>Pseudomonadati</taxon>
        <taxon>Pseudomonadota</taxon>
        <taxon>Alphaproteobacteria</taxon>
        <taxon>Hyphomicrobiales</taxon>
        <taxon>Rhizobiaceae</taxon>
        <taxon>Rhizobium/Agrobacterium group</taxon>
        <taxon>Rhizobium</taxon>
    </lineage>
</organism>
<dbReference type="NCBIfam" id="NF005086">
    <property type="entry name" value="PRK06521.1"/>
    <property type="match status" value="1"/>
</dbReference>
<feature type="transmembrane region" description="Helical" evidence="8">
    <location>
        <begin position="84"/>
        <end position="103"/>
    </location>
</feature>
<evidence type="ECO:0000313" key="11">
    <source>
        <dbReference type="EMBL" id="SCB39644.1"/>
    </source>
</evidence>
<evidence type="ECO:0000256" key="2">
    <source>
        <dbReference type="ARBA" id="ARBA00022475"/>
    </source>
</evidence>
<proteinExistence type="predicted"/>
<keyword evidence="6 8" id="KW-0472">Membrane</keyword>
<evidence type="ECO:0000256" key="6">
    <source>
        <dbReference type="ARBA" id="ARBA00023136"/>
    </source>
</evidence>
<accession>A0A1C3WIU1</accession>
<keyword evidence="11" id="KW-0456">Lyase</keyword>
<dbReference type="OrthoDB" id="9811798at2"/>
<feature type="transmembrane region" description="Helical" evidence="8">
    <location>
        <begin position="473"/>
        <end position="496"/>
    </location>
</feature>
<feature type="transmembrane region" description="Helical" evidence="8">
    <location>
        <begin position="167"/>
        <end position="187"/>
    </location>
</feature>
<dbReference type="STRING" id="52131.GA0061100_12013"/>
<gene>
    <name evidence="11" type="ORF">GA0061100_12013</name>
</gene>
<keyword evidence="5" id="KW-0560">Oxidoreductase</keyword>
<dbReference type="Pfam" id="PF00361">
    <property type="entry name" value="Proton_antipo_M"/>
    <property type="match status" value="1"/>
</dbReference>
<evidence type="ECO:0000259" key="10">
    <source>
        <dbReference type="Pfam" id="PF00361"/>
    </source>
</evidence>
<keyword evidence="2" id="KW-1003">Cell membrane</keyword>
<dbReference type="EMBL" id="FMAC01000020">
    <property type="protein sequence ID" value="SCB39644.1"/>
    <property type="molecule type" value="Genomic_DNA"/>
</dbReference>
<evidence type="ECO:0000256" key="4">
    <source>
        <dbReference type="ARBA" id="ARBA00022989"/>
    </source>
</evidence>
<name>A0A1C3WIU1_9HYPH</name>
<feature type="transmembrane region" description="Helical" evidence="8">
    <location>
        <begin position="273"/>
        <end position="296"/>
    </location>
</feature>
<dbReference type="PRINTS" id="PR01437">
    <property type="entry name" value="NUOXDRDTASE4"/>
</dbReference>
<feature type="transmembrane region" description="Helical" evidence="8">
    <location>
        <begin position="377"/>
        <end position="398"/>
    </location>
</feature>
<keyword evidence="9" id="KW-0732">Signal</keyword>
<dbReference type="PANTHER" id="PTHR42682">
    <property type="entry name" value="HYDROGENASE-4 COMPONENT F"/>
    <property type="match status" value="1"/>
</dbReference>
<evidence type="ECO:0000256" key="8">
    <source>
        <dbReference type="SAM" id="Phobius"/>
    </source>
</evidence>
<dbReference type="InterPro" id="IPR001750">
    <property type="entry name" value="ND/Mrp_TM"/>
</dbReference>
<dbReference type="Proteomes" id="UP000186228">
    <property type="component" value="Unassembled WGS sequence"/>
</dbReference>
<dbReference type="GO" id="GO:0016829">
    <property type="term" value="F:lyase activity"/>
    <property type="evidence" value="ECO:0007669"/>
    <property type="project" value="UniProtKB-KW"/>
</dbReference>
<feature type="transmembrane region" description="Helical" evidence="8">
    <location>
        <begin position="115"/>
        <end position="132"/>
    </location>
</feature>
<feature type="chain" id="PRO_5008685684" evidence="9">
    <location>
        <begin position="19"/>
        <end position="673"/>
    </location>
</feature>
<dbReference type="InterPro" id="IPR052175">
    <property type="entry name" value="ComplexI-like_HydComp"/>
</dbReference>
<feature type="transmembrane region" description="Helical" evidence="8">
    <location>
        <begin position="33"/>
        <end position="54"/>
    </location>
</feature>
<feature type="transmembrane region" description="Helical" evidence="8">
    <location>
        <begin position="207"/>
        <end position="232"/>
    </location>
</feature>
<dbReference type="AlphaFoldDB" id="A0A1C3WIU1"/>
<protein>
    <submittedName>
        <fullName evidence="11">Formate hydrogenlyase subunit 3/Multisubunit Na+/H+ antiporter, MnhD subunit</fullName>
    </submittedName>
</protein>
<evidence type="ECO:0000256" key="7">
    <source>
        <dbReference type="RuleBase" id="RU000320"/>
    </source>
</evidence>
<feature type="transmembrane region" description="Helical" evidence="8">
    <location>
        <begin position="138"/>
        <end position="155"/>
    </location>
</feature>